<proteinExistence type="inferred from homology"/>
<dbReference type="GO" id="GO:0004674">
    <property type="term" value="F:protein serine/threonine kinase activity"/>
    <property type="evidence" value="ECO:0007669"/>
    <property type="project" value="UniProtKB-KW"/>
</dbReference>
<dbReference type="FunCoup" id="G4TUI7">
    <property type="interactions" value="235"/>
</dbReference>
<feature type="compositionally biased region" description="Polar residues" evidence="8">
    <location>
        <begin position="358"/>
        <end position="374"/>
    </location>
</feature>
<dbReference type="PROSITE" id="PS50011">
    <property type="entry name" value="PROTEIN_KINASE_DOM"/>
    <property type="match status" value="1"/>
</dbReference>
<feature type="compositionally biased region" description="Low complexity" evidence="8">
    <location>
        <begin position="403"/>
        <end position="412"/>
    </location>
</feature>
<evidence type="ECO:0000256" key="4">
    <source>
        <dbReference type="ARBA" id="ARBA00022777"/>
    </source>
</evidence>
<dbReference type="SUPFAM" id="SSF56112">
    <property type="entry name" value="Protein kinase-like (PK-like)"/>
    <property type="match status" value="1"/>
</dbReference>
<sequence length="487" mass="53464">MPAKSSLVPDFLGKTVDNGRLLLHRVLGSGAYGVCYEARCVNENSEGPKSFAVKCIIKVGLDDRQRMFQRRELKLHAAASAHPGVVTLHRVFEEGSCVFLVLDLAEGDLFSMITEKHIYLGRDALIKHVFCQLIDALEYCHTRGIYHRDLKPENILCIRGGSKVMISDFGLATADPVSNDFGCGSSYYMSPECHGGVFHRVTAYATRQNDIWALGVILVNLTCGRNPWRQAGPADDTFRAYVRDRDFLPNILPVSYACNQILKRIFTIEPKDRITLPELRQAIRKVERFTMTNEELRRAPEACKAAARAAWTDAQKVARRNLLTVPPIIVDELSPPIADDDVSVARSDEGYLPDDNLTRSFSAGSEHVTVSPSDPEQAERLDEPRCVASRSVSSLAHEVPGRSSSTLSSSSTVAESDGPITPEWNPNADNAAALPDVNEEPLDLNAAPAASAGKPKVVGGLTAERVQKDAPSSTMRGVKDLWKRVRA</sequence>
<evidence type="ECO:0000259" key="9">
    <source>
        <dbReference type="PROSITE" id="PS50011"/>
    </source>
</evidence>
<dbReference type="AlphaFoldDB" id="G4TUI7"/>
<feature type="compositionally biased region" description="Low complexity" evidence="8">
    <location>
        <begin position="425"/>
        <end position="436"/>
    </location>
</feature>
<keyword evidence="3 6" id="KW-0547">Nucleotide-binding</keyword>
<evidence type="ECO:0000256" key="1">
    <source>
        <dbReference type="ARBA" id="ARBA00022527"/>
    </source>
</evidence>
<dbReference type="STRING" id="1109443.G4TUI7"/>
<name>G4TUI7_SERID</name>
<dbReference type="InterPro" id="IPR000719">
    <property type="entry name" value="Prot_kinase_dom"/>
</dbReference>
<dbReference type="HOGENOM" id="CLU_000288_172_5_1"/>
<dbReference type="InParanoid" id="G4TUI7"/>
<evidence type="ECO:0000313" key="11">
    <source>
        <dbReference type="Proteomes" id="UP000007148"/>
    </source>
</evidence>
<dbReference type="OMA" id="NMISGRH"/>
<evidence type="ECO:0000256" key="6">
    <source>
        <dbReference type="PROSITE-ProRule" id="PRU10141"/>
    </source>
</evidence>
<evidence type="ECO:0000256" key="2">
    <source>
        <dbReference type="ARBA" id="ARBA00022679"/>
    </source>
</evidence>
<gene>
    <name evidence="10" type="ORF">PIIN_08960</name>
</gene>
<dbReference type="OrthoDB" id="541276at2759"/>
<dbReference type="PROSITE" id="PS00108">
    <property type="entry name" value="PROTEIN_KINASE_ST"/>
    <property type="match status" value="1"/>
</dbReference>
<dbReference type="PROSITE" id="PS00107">
    <property type="entry name" value="PROTEIN_KINASE_ATP"/>
    <property type="match status" value="1"/>
</dbReference>
<dbReference type="InterPro" id="IPR008271">
    <property type="entry name" value="Ser/Thr_kinase_AS"/>
</dbReference>
<keyword evidence="2" id="KW-0808">Transferase</keyword>
<dbReference type="GO" id="GO:0005524">
    <property type="term" value="F:ATP binding"/>
    <property type="evidence" value="ECO:0007669"/>
    <property type="project" value="UniProtKB-UniRule"/>
</dbReference>
<comment type="similarity">
    <text evidence="7">Belongs to the protein kinase superfamily.</text>
</comment>
<feature type="binding site" evidence="6">
    <location>
        <position position="58"/>
    </location>
    <ligand>
        <name>ATP</name>
        <dbReference type="ChEBI" id="CHEBI:30616"/>
    </ligand>
</feature>
<keyword evidence="11" id="KW-1185">Reference proteome</keyword>
<keyword evidence="1 7" id="KW-0723">Serine/threonine-protein kinase</keyword>
<accession>G4TUI7</accession>
<evidence type="ECO:0000256" key="5">
    <source>
        <dbReference type="ARBA" id="ARBA00022840"/>
    </source>
</evidence>
<feature type="domain" description="Protein kinase" evidence="9">
    <location>
        <begin position="21"/>
        <end position="290"/>
    </location>
</feature>
<evidence type="ECO:0000256" key="7">
    <source>
        <dbReference type="RuleBase" id="RU000304"/>
    </source>
</evidence>
<dbReference type="SMART" id="SM00220">
    <property type="entry name" value="S_TKc"/>
    <property type="match status" value="1"/>
</dbReference>
<dbReference type="Pfam" id="PF00069">
    <property type="entry name" value="Pkinase"/>
    <property type="match status" value="1"/>
</dbReference>
<keyword evidence="4 10" id="KW-0418">Kinase</keyword>
<dbReference type="EMBL" id="CAFZ01000381">
    <property type="protein sequence ID" value="CCA74980.1"/>
    <property type="molecule type" value="Genomic_DNA"/>
</dbReference>
<evidence type="ECO:0000313" key="10">
    <source>
        <dbReference type="EMBL" id="CCA74980.1"/>
    </source>
</evidence>
<dbReference type="PANTHER" id="PTHR24349">
    <property type="entry name" value="SERINE/THREONINE-PROTEIN KINASE"/>
    <property type="match status" value="1"/>
</dbReference>
<protein>
    <submittedName>
        <fullName evidence="10">Related to serine/threonine protein kinase</fullName>
    </submittedName>
</protein>
<evidence type="ECO:0000256" key="8">
    <source>
        <dbReference type="SAM" id="MobiDB-lite"/>
    </source>
</evidence>
<dbReference type="Proteomes" id="UP000007148">
    <property type="component" value="Unassembled WGS sequence"/>
</dbReference>
<dbReference type="eggNOG" id="KOG0583">
    <property type="taxonomic scope" value="Eukaryota"/>
</dbReference>
<dbReference type="InterPro" id="IPR011009">
    <property type="entry name" value="Kinase-like_dom_sf"/>
</dbReference>
<comment type="caution">
    <text evidence="10">The sequence shown here is derived from an EMBL/GenBank/DDBJ whole genome shotgun (WGS) entry which is preliminary data.</text>
</comment>
<dbReference type="InterPro" id="IPR017441">
    <property type="entry name" value="Protein_kinase_ATP_BS"/>
</dbReference>
<keyword evidence="5 6" id="KW-0067">ATP-binding</keyword>
<dbReference type="InterPro" id="IPR050205">
    <property type="entry name" value="CDPK_Ser/Thr_kinases"/>
</dbReference>
<evidence type="ECO:0000256" key="3">
    <source>
        <dbReference type="ARBA" id="ARBA00022741"/>
    </source>
</evidence>
<organism evidence="10 11">
    <name type="scientific">Serendipita indica (strain DSM 11827)</name>
    <name type="common">Root endophyte fungus</name>
    <name type="synonym">Piriformospora indica</name>
    <dbReference type="NCBI Taxonomy" id="1109443"/>
    <lineage>
        <taxon>Eukaryota</taxon>
        <taxon>Fungi</taxon>
        <taxon>Dikarya</taxon>
        <taxon>Basidiomycota</taxon>
        <taxon>Agaricomycotina</taxon>
        <taxon>Agaricomycetes</taxon>
        <taxon>Sebacinales</taxon>
        <taxon>Serendipitaceae</taxon>
        <taxon>Serendipita</taxon>
    </lineage>
</organism>
<reference evidence="10 11" key="1">
    <citation type="journal article" date="2011" name="PLoS Pathog.">
        <title>Endophytic Life Strategies Decoded by Genome and Transcriptome Analyses of the Mutualistic Root Symbiont Piriformospora indica.</title>
        <authorList>
            <person name="Zuccaro A."/>
            <person name="Lahrmann U."/>
            <person name="Guldener U."/>
            <person name="Langen G."/>
            <person name="Pfiffi S."/>
            <person name="Biedenkopf D."/>
            <person name="Wong P."/>
            <person name="Samans B."/>
            <person name="Grimm C."/>
            <person name="Basiewicz M."/>
            <person name="Murat C."/>
            <person name="Martin F."/>
            <person name="Kogel K.H."/>
        </authorList>
    </citation>
    <scope>NUCLEOTIDE SEQUENCE [LARGE SCALE GENOMIC DNA]</scope>
    <source>
        <strain evidence="10 11">DSM 11827</strain>
    </source>
</reference>
<feature type="region of interest" description="Disordered" evidence="8">
    <location>
        <begin position="347"/>
        <end position="439"/>
    </location>
</feature>
<dbReference type="Gene3D" id="1.10.510.10">
    <property type="entry name" value="Transferase(Phosphotransferase) domain 1"/>
    <property type="match status" value="1"/>
</dbReference>